<dbReference type="PANTHER" id="PTHR33930">
    <property type="entry name" value="ALKYL HYDROPEROXIDE REDUCTASE AHPD"/>
    <property type="match status" value="1"/>
</dbReference>
<dbReference type="Pfam" id="PF02627">
    <property type="entry name" value="CMD"/>
    <property type="match status" value="1"/>
</dbReference>
<dbReference type="PANTHER" id="PTHR33930:SF2">
    <property type="entry name" value="BLR3452 PROTEIN"/>
    <property type="match status" value="1"/>
</dbReference>
<gene>
    <name evidence="2" type="ORF">SAMN05216551_10668</name>
</gene>
<dbReference type="OrthoDB" id="1683318at2"/>
<feature type="domain" description="Carboxymuconolactone decarboxylase-like" evidence="1">
    <location>
        <begin position="26"/>
        <end position="88"/>
    </location>
</feature>
<keyword evidence="2" id="KW-0560">Oxidoreductase</keyword>
<protein>
    <submittedName>
        <fullName evidence="2">Alkylhydroperoxidase AhpD family core domain-containing protein</fullName>
    </submittedName>
</protein>
<reference evidence="3" key="1">
    <citation type="submission" date="2016-09" db="EMBL/GenBank/DDBJ databases">
        <authorList>
            <person name="Varghese N."/>
            <person name="Submissions S."/>
        </authorList>
    </citation>
    <scope>NUCLEOTIDE SEQUENCE [LARGE SCALE GENOMIC DNA]</scope>
    <source>
        <strain evidence="3">JS23</strain>
    </source>
</reference>
<dbReference type="STRING" id="1770053.SAMN05216551_10668"/>
<dbReference type="NCBIfam" id="TIGR00778">
    <property type="entry name" value="ahpD_dom"/>
    <property type="match status" value="1"/>
</dbReference>
<sequence length="205" mass="21977">MSHPRNHDQEARIVGALERQHPDPKAFRTLSAPVWRSGALSEKDKHLIAVAIAQITRCAFCIEHHAALARKTGATRDEALAFSYLSAVLEALGSSDVSIEAGQLVTVDEAAVAGKPIADARLAFARQVFGNDLLEPGLRWLAAAAIAYAQSNEANRQLFHRQALANGQPEAALDEAYALVVVLRAGAVYAHTLHVVDAFEDAPDA</sequence>
<dbReference type="EMBL" id="FNLO01000006">
    <property type="protein sequence ID" value="SDV48792.1"/>
    <property type="molecule type" value="Genomic_DNA"/>
</dbReference>
<organism evidence="2 3">
    <name type="scientific">Chitinasiproducens palmae</name>
    <dbReference type="NCBI Taxonomy" id="1770053"/>
    <lineage>
        <taxon>Bacteria</taxon>
        <taxon>Pseudomonadati</taxon>
        <taxon>Pseudomonadota</taxon>
        <taxon>Betaproteobacteria</taxon>
        <taxon>Burkholderiales</taxon>
        <taxon>Burkholderiaceae</taxon>
        <taxon>Chitinasiproducens</taxon>
    </lineage>
</organism>
<dbReference type="AlphaFoldDB" id="A0A1H2PPS0"/>
<name>A0A1H2PPS0_9BURK</name>
<dbReference type="Gene3D" id="1.20.1290.10">
    <property type="entry name" value="AhpD-like"/>
    <property type="match status" value="2"/>
</dbReference>
<proteinExistence type="predicted"/>
<evidence type="ECO:0000313" key="3">
    <source>
        <dbReference type="Proteomes" id="UP000243719"/>
    </source>
</evidence>
<dbReference type="InterPro" id="IPR003779">
    <property type="entry name" value="CMD-like"/>
</dbReference>
<dbReference type="RefSeq" id="WP_091908179.1">
    <property type="nucleotide sequence ID" value="NZ_FNLO01000006.1"/>
</dbReference>
<accession>A0A1H2PPS0</accession>
<dbReference type="InterPro" id="IPR029032">
    <property type="entry name" value="AhpD-like"/>
</dbReference>
<dbReference type="GO" id="GO:0051920">
    <property type="term" value="F:peroxiredoxin activity"/>
    <property type="evidence" value="ECO:0007669"/>
    <property type="project" value="InterPro"/>
</dbReference>
<evidence type="ECO:0000259" key="1">
    <source>
        <dbReference type="Pfam" id="PF02627"/>
    </source>
</evidence>
<keyword evidence="2" id="KW-0575">Peroxidase</keyword>
<evidence type="ECO:0000313" key="2">
    <source>
        <dbReference type="EMBL" id="SDV48792.1"/>
    </source>
</evidence>
<dbReference type="SUPFAM" id="SSF69118">
    <property type="entry name" value="AhpD-like"/>
    <property type="match status" value="2"/>
</dbReference>
<dbReference type="InterPro" id="IPR004675">
    <property type="entry name" value="AhpD_core"/>
</dbReference>
<keyword evidence="3" id="KW-1185">Reference proteome</keyword>
<dbReference type="Proteomes" id="UP000243719">
    <property type="component" value="Unassembled WGS sequence"/>
</dbReference>